<accession>A0A191ZDU0</accession>
<dbReference type="RefSeq" id="WP_066097637.1">
    <property type="nucleotide sequence ID" value="NZ_CP016027.1"/>
</dbReference>
<reference evidence="1 2" key="1">
    <citation type="submission" date="2016-06" db="EMBL/GenBank/DDBJ databases">
        <title>Insight into the functional genes involving in sulfur oxidation in Pearl River water.</title>
        <authorList>
            <person name="Luo J."/>
            <person name="Tan X."/>
            <person name="Lin W."/>
        </authorList>
    </citation>
    <scope>NUCLEOTIDE SEQUENCE [LARGE SCALE GENOMIC DNA]</scope>
    <source>
        <strain evidence="1 2">LS2</strain>
    </source>
</reference>
<dbReference type="InterPro" id="IPR046618">
    <property type="entry name" value="DUF6731"/>
</dbReference>
<evidence type="ECO:0000313" key="1">
    <source>
        <dbReference type="EMBL" id="ANJ66038.1"/>
    </source>
</evidence>
<organism evidence="1 2">
    <name type="scientific">Halothiobacillus diazotrophicus</name>
    <dbReference type="NCBI Taxonomy" id="1860122"/>
    <lineage>
        <taxon>Bacteria</taxon>
        <taxon>Pseudomonadati</taxon>
        <taxon>Pseudomonadota</taxon>
        <taxon>Gammaproteobacteria</taxon>
        <taxon>Chromatiales</taxon>
        <taxon>Halothiobacillaceae</taxon>
        <taxon>Halothiobacillus</taxon>
    </lineage>
</organism>
<gene>
    <name evidence="1" type="ORF">A9404_00370</name>
</gene>
<dbReference type="Proteomes" id="UP000078596">
    <property type="component" value="Chromosome"/>
</dbReference>
<dbReference type="STRING" id="1860122.A9404_00370"/>
<dbReference type="AlphaFoldDB" id="A0A191ZDU0"/>
<dbReference type="OrthoDB" id="9076938at2"/>
<dbReference type="Pfam" id="PF20505">
    <property type="entry name" value="DUF6731"/>
    <property type="match status" value="1"/>
</dbReference>
<proteinExistence type="predicted"/>
<dbReference type="EMBL" id="CP016027">
    <property type="protein sequence ID" value="ANJ66038.1"/>
    <property type="molecule type" value="Genomic_DNA"/>
</dbReference>
<dbReference type="KEGG" id="haz:A9404_00370"/>
<name>A0A191ZDU0_9GAMM</name>
<protein>
    <submittedName>
        <fullName evidence="1">Uncharacterized protein</fullName>
    </submittedName>
</protein>
<evidence type="ECO:0000313" key="2">
    <source>
        <dbReference type="Proteomes" id="UP000078596"/>
    </source>
</evidence>
<sequence length="292" mass="32904">MPESKTYKIGFYTFGTSNDFEGSITDYFQSWIDAGQAPTVESRSTKFELRRLSRRGNFIRGFIGKLRFDDLPHASRPGGQERELNLDDDEGLIEKNFFIYSITHNALIYQHQGYGSTYLQFGNYLTEAIGDTVSVNPIIQPDALRRLMRGNVEPKMVELSIAKPAANFLGESAITREIVSLMNSSEGMQMYMRFSLGRGRHTRLQRLSSGFKDTVAELMDHGVVSVARFHVSEDGDTHPIDLLTDRITDSVVVELSGRYPAETDILHALIASWNENQEIVLESIGHGENAWV</sequence>
<keyword evidence="2" id="KW-1185">Reference proteome</keyword>